<dbReference type="Pfam" id="PF14032">
    <property type="entry name" value="PknH_C"/>
    <property type="match status" value="1"/>
</dbReference>
<reference evidence="4 5" key="1">
    <citation type="submission" date="2018-06" db="EMBL/GenBank/DDBJ databases">
        <authorList>
            <consortium name="Pathogen Informatics"/>
            <person name="Doyle S."/>
        </authorList>
    </citation>
    <scope>NUCLEOTIDE SEQUENCE [LARGE SCALE GENOMIC DNA]</scope>
    <source>
        <strain evidence="4 5">NCTC1542</strain>
    </source>
</reference>
<dbReference type="RefSeq" id="WP_080596812.1">
    <property type="nucleotide sequence ID" value="NZ_CP011269.1"/>
</dbReference>
<dbReference type="InterPro" id="IPR038232">
    <property type="entry name" value="PknH-like_Extracell_sf"/>
</dbReference>
<evidence type="ECO:0000313" key="4">
    <source>
        <dbReference type="EMBL" id="SUA04548.1"/>
    </source>
</evidence>
<keyword evidence="1" id="KW-0732">Signal</keyword>
<feature type="chain" id="PRO_5042704160" evidence="1">
    <location>
        <begin position="23"/>
        <end position="236"/>
    </location>
</feature>
<dbReference type="Gene3D" id="3.40.1000.70">
    <property type="entry name" value="PknH-like extracellular domain"/>
    <property type="match status" value="1"/>
</dbReference>
<name>A0A378V2K7_MYCFO</name>
<reference evidence="3" key="2">
    <citation type="submission" date="2023-10" db="EMBL/GenBank/DDBJ databases">
        <title>Mycolicibacterium fortuitum clinical isolates causing pulmonary infections in humans.</title>
        <authorList>
            <person name="Mejia-Ponce P.M."/>
            <person name="Zenteno-Cuevas R."/>
            <person name="Licona-Cassani C."/>
        </authorList>
    </citation>
    <scope>NUCLEOTIDE SEQUENCE</scope>
    <source>
        <strain evidence="3">M8</strain>
    </source>
</reference>
<dbReference type="InterPro" id="IPR026954">
    <property type="entry name" value="PknH-like_Extracell"/>
</dbReference>
<feature type="signal peptide" evidence="1">
    <location>
        <begin position="1"/>
        <end position="22"/>
    </location>
</feature>
<feature type="domain" description="PknH-like extracellular" evidence="2">
    <location>
        <begin position="53"/>
        <end position="233"/>
    </location>
</feature>
<evidence type="ECO:0000313" key="5">
    <source>
        <dbReference type="Proteomes" id="UP000255389"/>
    </source>
</evidence>
<evidence type="ECO:0000259" key="2">
    <source>
        <dbReference type="Pfam" id="PF14032"/>
    </source>
</evidence>
<dbReference type="Proteomes" id="UP000255389">
    <property type="component" value="Unassembled WGS sequence"/>
</dbReference>
<dbReference type="Proteomes" id="UP001186041">
    <property type="component" value="Unassembled WGS sequence"/>
</dbReference>
<organism evidence="4 5">
    <name type="scientific">Mycolicibacterium fortuitum</name>
    <name type="common">Mycobacterium fortuitum</name>
    <dbReference type="NCBI Taxonomy" id="1766"/>
    <lineage>
        <taxon>Bacteria</taxon>
        <taxon>Bacillati</taxon>
        <taxon>Actinomycetota</taxon>
        <taxon>Actinomycetes</taxon>
        <taxon>Mycobacteriales</taxon>
        <taxon>Mycobacteriaceae</taxon>
        <taxon>Mycolicibacterium</taxon>
    </lineage>
</organism>
<dbReference type="GeneID" id="93411616"/>
<accession>A0A378V2K7</accession>
<dbReference type="AlphaFoldDB" id="A0A378V2K7"/>
<dbReference type="PROSITE" id="PS51257">
    <property type="entry name" value="PROKAR_LIPOPROTEIN"/>
    <property type="match status" value="1"/>
</dbReference>
<evidence type="ECO:0000256" key="1">
    <source>
        <dbReference type="SAM" id="SignalP"/>
    </source>
</evidence>
<protein>
    <submittedName>
        <fullName evidence="3">Sensor domain-containing protein</fullName>
    </submittedName>
</protein>
<dbReference type="EMBL" id="JAWLVV010000001">
    <property type="protein sequence ID" value="MDV7288843.1"/>
    <property type="molecule type" value="Genomic_DNA"/>
</dbReference>
<gene>
    <name evidence="4" type="ORF">NCTC1542_06053</name>
    <name evidence="3" type="ORF">R4485_01550</name>
</gene>
<sequence>MRSTAFSALCVAALLTVSACQSQNSSTVGATPAATPSHAASVTAIPVDTTTAPTDPAGLTLPIDALNRVVQQANPGAAEFDSLDPAETTPRVPDPGPMAVCDSVNTLYFAAGDPATTKYVSQWAGAPQQHSVSQAIAVYDSAATASQKFGQLTAGVPECAKASAGHDIPFTVTPGGIGSDVVRFTQKRKPNPSLSGGSSGYATEYRLTGSAIVGVSSTESAAVVTAVVDKLVDKLG</sequence>
<proteinExistence type="predicted"/>
<dbReference type="EMBL" id="UGQY01000004">
    <property type="protein sequence ID" value="SUA04548.1"/>
    <property type="molecule type" value="Genomic_DNA"/>
</dbReference>
<evidence type="ECO:0000313" key="3">
    <source>
        <dbReference type="EMBL" id="MDV7288843.1"/>
    </source>
</evidence>